<dbReference type="PANTHER" id="PTHR31389:SF4">
    <property type="entry name" value="LD39211P"/>
    <property type="match status" value="1"/>
</dbReference>
<evidence type="ECO:0000256" key="1">
    <source>
        <dbReference type="SAM" id="SignalP"/>
    </source>
</evidence>
<dbReference type="STRING" id="7574.A0A1S3IN13"/>
<proteinExistence type="predicted"/>
<protein>
    <submittedName>
        <fullName evidence="3">Uncharacterized protein LOC106165312</fullName>
    </submittedName>
</protein>
<organism evidence="2 3">
    <name type="scientific">Lingula anatina</name>
    <name type="common">Brachiopod</name>
    <name type="synonym">Lingula unguis</name>
    <dbReference type="NCBI Taxonomy" id="7574"/>
    <lineage>
        <taxon>Eukaryota</taxon>
        <taxon>Metazoa</taxon>
        <taxon>Spiralia</taxon>
        <taxon>Lophotrochozoa</taxon>
        <taxon>Brachiopoda</taxon>
        <taxon>Linguliformea</taxon>
        <taxon>Lingulata</taxon>
        <taxon>Lingulida</taxon>
        <taxon>Linguloidea</taxon>
        <taxon>Lingulidae</taxon>
        <taxon>Lingula</taxon>
    </lineage>
</organism>
<evidence type="ECO:0000313" key="2">
    <source>
        <dbReference type="Proteomes" id="UP000085678"/>
    </source>
</evidence>
<sequence length="349" mass="40566">MRMRRWWILLIVLVALCAAISIVWMCGERLARLKAHLPLIGPAKSRELQKPLKASSALKYLGKPSQASVLNVKYETIKHPSVDTRKSLVNSKNDFIIVTASDKDSFNSLSNLVGSIHFWEPKTKIIIYDIGLDEKQRHQIRKWCMTSLVSFDFSRYPKHVKSLKQRVVKPIILKEVLETHHRVVWMDPEADVRGSLTVIREHLEKDLNFFLLDQDKDMRKRSHKGTFKYFHKKKKAFKAKSSFSELVSGWVKGSEAHRKILLTWERCARDINCVAPPGSNARNHRYTQTALSILTYSSRMRITTHNSLVAVQRYQLDRNPRNSSRRIINLGRQKSKDYITMICRKNETT</sequence>
<keyword evidence="2" id="KW-1185">Reference proteome</keyword>
<dbReference type="OrthoDB" id="5954868at2759"/>
<dbReference type="KEGG" id="lak:106165312"/>
<gene>
    <name evidence="3" type="primary">LOC106165312</name>
</gene>
<feature type="chain" id="PRO_5010189780" evidence="1">
    <location>
        <begin position="20"/>
        <end position="349"/>
    </location>
</feature>
<dbReference type="Pfam" id="PF07801">
    <property type="entry name" value="DUF1647"/>
    <property type="match status" value="1"/>
</dbReference>
<keyword evidence="1" id="KW-0732">Signal</keyword>
<dbReference type="InParanoid" id="A0A1S3IN13"/>
<accession>A0A1S3IN13</accession>
<dbReference type="RefSeq" id="XP_013398929.1">
    <property type="nucleotide sequence ID" value="XM_013543475.1"/>
</dbReference>
<dbReference type="PANTHER" id="PTHR31389">
    <property type="entry name" value="LD39211P"/>
    <property type="match status" value="1"/>
</dbReference>
<feature type="signal peptide" evidence="1">
    <location>
        <begin position="1"/>
        <end position="19"/>
    </location>
</feature>
<dbReference type="AlphaFoldDB" id="A0A1S3IN13"/>
<dbReference type="InterPro" id="IPR012444">
    <property type="entry name" value="DUF1647"/>
</dbReference>
<reference evidence="3" key="1">
    <citation type="submission" date="2025-08" db="UniProtKB">
        <authorList>
            <consortium name="RefSeq"/>
        </authorList>
    </citation>
    <scope>IDENTIFICATION</scope>
    <source>
        <tissue evidence="3">Gonads</tissue>
    </source>
</reference>
<evidence type="ECO:0000313" key="3">
    <source>
        <dbReference type="RefSeq" id="XP_013398929.1"/>
    </source>
</evidence>
<dbReference type="Proteomes" id="UP000085678">
    <property type="component" value="Unplaced"/>
</dbReference>
<dbReference type="GeneID" id="106165312"/>
<name>A0A1S3IN13_LINAN</name>